<dbReference type="Gene3D" id="3.40.800.20">
    <property type="entry name" value="Histone deacetylase domain"/>
    <property type="match status" value="1"/>
</dbReference>
<dbReference type="SUPFAM" id="SSF52768">
    <property type="entry name" value="Arginase/deacetylase"/>
    <property type="match status" value="1"/>
</dbReference>
<sequence length="376" mass="41097">MGAKTGFIYDESYFWHDTGNGALFLPPGGWIEADEHGESPKSKRRVKNLLERTGFIDELKVIKPRTATKEEIELNHDTSYIERVERLSNTTGGDAGDLALVGAGSYEIALLSAGGALTGIDAVMEGKVENVYALTRPPGHHAEREKGIGFCLFNNLAIAARYAREKYGLKRIMILDWDVHHGNGTENSFYDDPEILSISIHQEGNFPPNTGYSEKVGEGKGAGYNVNIPLPAGTGNAGYLYTLENVVVPIAEQFKPEIIIVAAGQDANVFDPLSHMLVTADGYGEMAKAVKSLAERLCEGRLVVCHEGGYSAAYVPFCTLRIIESLSGLQSKVTEDPFQGSTQGLPTNILADHQKEAVNRVIKVQSQFWNFEVVYK</sequence>
<evidence type="ECO:0000313" key="4">
    <source>
        <dbReference type="Proteomes" id="UP001596109"/>
    </source>
</evidence>
<feature type="domain" description="Histone deacetylase" evidence="2">
    <location>
        <begin position="36"/>
        <end position="323"/>
    </location>
</feature>
<dbReference type="InterPro" id="IPR037138">
    <property type="entry name" value="His_deacetylse_dom_sf"/>
</dbReference>
<dbReference type="CDD" id="cd09996">
    <property type="entry name" value="HDAC_classII_1"/>
    <property type="match status" value="1"/>
</dbReference>
<dbReference type="EMBL" id="JBHSNO010000008">
    <property type="protein sequence ID" value="MFC5590716.1"/>
    <property type="molecule type" value="Genomic_DNA"/>
</dbReference>
<dbReference type="PRINTS" id="PR01270">
    <property type="entry name" value="HDASUPER"/>
</dbReference>
<gene>
    <name evidence="3" type="ORF">ACFPRA_17570</name>
</gene>
<dbReference type="Pfam" id="PF00850">
    <property type="entry name" value="Hist_deacetyl"/>
    <property type="match status" value="1"/>
</dbReference>
<evidence type="ECO:0000256" key="1">
    <source>
        <dbReference type="ARBA" id="ARBA00005947"/>
    </source>
</evidence>
<dbReference type="PANTHER" id="PTHR10625">
    <property type="entry name" value="HISTONE DEACETYLASE HDAC1-RELATED"/>
    <property type="match status" value="1"/>
</dbReference>
<reference evidence="4" key="1">
    <citation type="journal article" date="2019" name="Int. J. Syst. Evol. Microbiol.">
        <title>The Global Catalogue of Microorganisms (GCM) 10K type strain sequencing project: providing services to taxonomists for standard genome sequencing and annotation.</title>
        <authorList>
            <consortium name="The Broad Institute Genomics Platform"/>
            <consortium name="The Broad Institute Genome Sequencing Center for Infectious Disease"/>
            <person name="Wu L."/>
            <person name="Ma J."/>
        </authorList>
    </citation>
    <scope>NUCLEOTIDE SEQUENCE [LARGE SCALE GENOMIC DNA]</scope>
    <source>
        <strain evidence="4">CGMCC 4.1434</strain>
    </source>
</reference>
<evidence type="ECO:0000313" key="3">
    <source>
        <dbReference type="EMBL" id="MFC5590716.1"/>
    </source>
</evidence>
<comment type="similarity">
    <text evidence="1">Belongs to the histone deacetylase family.</text>
</comment>
<dbReference type="InterPro" id="IPR000286">
    <property type="entry name" value="HDACs"/>
</dbReference>
<protein>
    <submittedName>
        <fullName evidence="3">Class II histone deacetylase</fullName>
    </submittedName>
</protein>
<dbReference type="PANTHER" id="PTHR10625:SF31">
    <property type="entry name" value="HISTONE DEACETYLASE DOMAIN-CONTAINING PROTEIN"/>
    <property type="match status" value="1"/>
</dbReference>
<keyword evidence="4" id="KW-1185">Reference proteome</keyword>
<dbReference type="InterPro" id="IPR023696">
    <property type="entry name" value="Ureohydrolase_dom_sf"/>
</dbReference>
<dbReference type="RefSeq" id="WP_381437555.1">
    <property type="nucleotide sequence ID" value="NZ_JBHSNO010000008.1"/>
</dbReference>
<evidence type="ECO:0000259" key="2">
    <source>
        <dbReference type="Pfam" id="PF00850"/>
    </source>
</evidence>
<proteinExistence type="inferred from homology"/>
<organism evidence="3 4">
    <name type="scientific">Sporosarcina soli</name>
    <dbReference type="NCBI Taxonomy" id="334736"/>
    <lineage>
        <taxon>Bacteria</taxon>
        <taxon>Bacillati</taxon>
        <taxon>Bacillota</taxon>
        <taxon>Bacilli</taxon>
        <taxon>Bacillales</taxon>
        <taxon>Caryophanaceae</taxon>
        <taxon>Sporosarcina</taxon>
    </lineage>
</organism>
<comment type="caution">
    <text evidence="3">The sequence shown here is derived from an EMBL/GenBank/DDBJ whole genome shotgun (WGS) entry which is preliminary data.</text>
</comment>
<name>A0ABW0TMM1_9BACL</name>
<dbReference type="Proteomes" id="UP001596109">
    <property type="component" value="Unassembled WGS sequence"/>
</dbReference>
<dbReference type="InterPro" id="IPR023801">
    <property type="entry name" value="His_deacetylse_dom"/>
</dbReference>
<accession>A0ABW0TMM1</accession>